<dbReference type="EMBL" id="LLXU01000087">
    <property type="protein sequence ID" value="KRG41661.1"/>
    <property type="molecule type" value="Genomic_DNA"/>
</dbReference>
<dbReference type="Pfam" id="PF09954">
    <property type="entry name" value="DUF2188"/>
    <property type="match status" value="1"/>
</dbReference>
<gene>
    <name evidence="1" type="ORF">ARC20_01240</name>
</gene>
<organism evidence="1 2">
    <name type="scientific">Stenotrophomonas panacihumi</name>
    <dbReference type="NCBI Taxonomy" id="676599"/>
    <lineage>
        <taxon>Bacteria</taxon>
        <taxon>Pseudomonadati</taxon>
        <taxon>Pseudomonadota</taxon>
        <taxon>Gammaproteobacteria</taxon>
        <taxon>Lysobacterales</taxon>
        <taxon>Lysobacteraceae</taxon>
        <taxon>Stenotrophomonas</taxon>
    </lineage>
</organism>
<comment type="caution">
    <text evidence="1">The sequence shown here is derived from an EMBL/GenBank/DDBJ whole genome shotgun (WGS) entry which is preliminary data.</text>
</comment>
<protein>
    <recommendedName>
        <fullName evidence="3">DUF2188 domain-containing protein</fullName>
    </recommendedName>
</protein>
<dbReference type="AlphaFoldDB" id="A0A0R0AA01"/>
<evidence type="ECO:0008006" key="3">
    <source>
        <dbReference type="Google" id="ProtNLM"/>
    </source>
</evidence>
<dbReference type="RefSeq" id="WP_057647137.1">
    <property type="nucleotide sequence ID" value="NZ_PZOY01000015.1"/>
</dbReference>
<dbReference type="Proteomes" id="UP000051802">
    <property type="component" value="Unassembled WGS sequence"/>
</dbReference>
<evidence type="ECO:0000313" key="2">
    <source>
        <dbReference type="Proteomes" id="UP000051802"/>
    </source>
</evidence>
<accession>A0A0R0AA01</accession>
<reference evidence="1 2" key="1">
    <citation type="submission" date="2015-10" db="EMBL/GenBank/DDBJ databases">
        <title>Genome sequencing and analysis of members of genus Stenotrophomonas.</title>
        <authorList>
            <person name="Patil P.P."/>
            <person name="Midha S."/>
            <person name="Patil P.B."/>
        </authorList>
    </citation>
    <scope>NUCLEOTIDE SEQUENCE [LARGE SCALE GENOMIC DNA]</scope>
    <source>
        <strain evidence="1 2">JCM 16536</strain>
    </source>
</reference>
<evidence type="ECO:0000313" key="1">
    <source>
        <dbReference type="EMBL" id="KRG41661.1"/>
    </source>
</evidence>
<keyword evidence="2" id="KW-1185">Reference proteome</keyword>
<sequence>MDWDALYKSIDISKDQHVSPTLNGGWGVRRTGTKKCYRVYRTKAEAFRHATEIARRKRVRLIVHDQRGMLQEWRDFAEGPRARWHRVFER</sequence>
<name>A0A0R0AA01_9GAMM</name>
<proteinExistence type="predicted"/>
<dbReference type="InterPro" id="IPR018691">
    <property type="entry name" value="DUF2188"/>
</dbReference>
<dbReference type="STRING" id="676599.ARC20_01240"/>